<feature type="transmembrane region" description="Helical" evidence="2">
    <location>
        <begin position="308"/>
        <end position="331"/>
    </location>
</feature>
<keyword evidence="2" id="KW-0472">Membrane</keyword>
<keyword evidence="4" id="KW-1185">Reference proteome</keyword>
<name>A0ABQ4DSD0_9ACTN</name>
<evidence type="ECO:0000256" key="2">
    <source>
        <dbReference type="SAM" id="Phobius"/>
    </source>
</evidence>
<sequence length="430" mass="44917">MTLPAQRSRRAPNRNGTALRVLLAVALLVPAGVLFSSTWRSNDDQLAVAERERHGVEYLRSLGQLTLALVDAQSGAVAGRSAAAAALRTAVEQTSAIDVRYGAELRTSERWAGLHAKIEALPDRPPANRQESWSTYTETTDLLLALYAKVRETSGLIRDPESDSFHLQDAVAEELPEALVAAGRLADRTVLASARSADRLRTAADLALARAAVLEPADDLVDNLRAAVENTSSRSLGGNLLSRLDGYQRAVEDLARLTRDPAAADPIQVGAARSAAQLAGSGLGTIILAELDMLLRDRADGLTGDRRIAVGALALTVLLVLAVAALPLLAARTAARGAAARAEADDAADAGLRPAAGTEPGSPPTGPPPLAESPLPAGGLGPLPERRPLRPDQGGDPGRRSPLADWQDPVPAGQSTGPDSQAPWGRPDAR</sequence>
<reference evidence="3 4" key="1">
    <citation type="submission" date="2021-01" db="EMBL/GenBank/DDBJ databases">
        <title>Whole genome shotgun sequence of Plantactinospora endophytica NBRC 110450.</title>
        <authorList>
            <person name="Komaki H."/>
            <person name="Tamura T."/>
        </authorList>
    </citation>
    <scope>NUCLEOTIDE SEQUENCE [LARGE SCALE GENOMIC DNA]</scope>
    <source>
        <strain evidence="3 4">NBRC 110450</strain>
    </source>
</reference>
<feature type="transmembrane region" description="Helical" evidence="2">
    <location>
        <begin position="21"/>
        <end position="39"/>
    </location>
</feature>
<gene>
    <name evidence="3" type="ORF">Pen02_02950</name>
</gene>
<dbReference type="EMBL" id="BONW01000001">
    <property type="protein sequence ID" value="GIG85359.1"/>
    <property type="molecule type" value="Genomic_DNA"/>
</dbReference>
<dbReference type="RefSeq" id="WP_203864036.1">
    <property type="nucleotide sequence ID" value="NZ_BONW01000001.1"/>
</dbReference>
<proteinExistence type="predicted"/>
<feature type="compositionally biased region" description="Pro residues" evidence="1">
    <location>
        <begin position="361"/>
        <end position="371"/>
    </location>
</feature>
<organism evidence="3 4">
    <name type="scientific">Plantactinospora endophytica</name>
    <dbReference type="NCBI Taxonomy" id="673535"/>
    <lineage>
        <taxon>Bacteria</taxon>
        <taxon>Bacillati</taxon>
        <taxon>Actinomycetota</taxon>
        <taxon>Actinomycetes</taxon>
        <taxon>Micromonosporales</taxon>
        <taxon>Micromonosporaceae</taxon>
        <taxon>Plantactinospora</taxon>
    </lineage>
</organism>
<feature type="region of interest" description="Disordered" evidence="1">
    <location>
        <begin position="346"/>
        <end position="430"/>
    </location>
</feature>
<keyword evidence="2" id="KW-1133">Transmembrane helix</keyword>
<evidence type="ECO:0000313" key="4">
    <source>
        <dbReference type="Proteomes" id="UP000646749"/>
    </source>
</evidence>
<evidence type="ECO:0008006" key="5">
    <source>
        <dbReference type="Google" id="ProtNLM"/>
    </source>
</evidence>
<feature type="compositionally biased region" description="Low complexity" evidence="1">
    <location>
        <begin position="349"/>
        <end position="360"/>
    </location>
</feature>
<dbReference type="Proteomes" id="UP000646749">
    <property type="component" value="Unassembled WGS sequence"/>
</dbReference>
<evidence type="ECO:0000256" key="1">
    <source>
        <dbReference type="SAM" id="MobiDB-lite"/>
    </source>
</evidence>
<protein>
    <recommendedName>
        <fullName evidence="5">Nitrate/nitrite sensing protein domain-containing protein</fullName>
    </recommendedName>
</protein>
<keyword evidence="2" id="KW-0812">Transmembrane</keyword>
<comment type="caution">
    <text evidence="3">The sequence shown here is derived from an EMBL/GenBank/DDBJ whole genome shotgun (WGS) entry which is preliminary data.</text>
</comment>
<accession>A0ABQ4DSD0</accession>
<evidence type="ECO:0000313" key="3">
    <source>
        <dbReference type="EMBL" id="GIG85359.1"/>
    </source>
</evidence>